<evidence type="ECO:0000259" key="5">
    <source>
        <dbReference type="Pfam" id="PF00496"/>
    </source>
</evidence>
<dbReference type="PROSITE" id="PS01040">
    <property type="entry name" value="SBP_BACTERIAL_5"/>
    <property type="match status" value="1"/>
</dbReference>
<dbReference type="Proteomes" id="UP000183995">
    <property type="component" value="Unassembled WGS sequence"/>
</dbReference>
<dbReference type="InterPro" id="IPR000914">
    <property type="entry name" value="SBP_5_dom"/>
</dbReference>
<evidence type="ECO:0000256" key="4">
    <source>
        <dbReference type="SAM" id="SignalP"/>
    </source>
</evidence>
<dbReference type="PANTHER" id="PTHR30290">
    <property type="entry name" value="PERIPLASMIC BINDING COMPONENT OF ABC TRANSPORTER"/>
    <property type="match status" value="1"/>
</dbReference>
<feature type="domain" description="Solute-binding protein family 5" evidence="5">
    <location>
        <begin position="95"/>
        <end position="466"/>
    </location>
</feature>
<dbReference type="PIRSF" id="PIRSF002741">
    <property type="entry name" value="MppA"/>
    <property type="match status" value="1"/>
</dbReference>
<evidence type="ECO:0000313" key="7">
    <source>
        <dbReference type="Proteomes" id="UP000183995"/>
    </source>
</evidence>
<dbReference type="PROSITE" id="PS51257">
    <property type="entry name" value="PROKAR_LIPOPROTEIN"/>
    <property type="match status" value="1"/>
</dbReference>
<dbReference type="STRING" id="1123282.SAMN02745823_02794"/>
<dbReference type="Gene3D" id="3.10.105.10">
    <property type="entry name" value="Dipeptide-binding Protein, Domain 3"/>
    <property type="match status" value="1"/>
</dbReference>
<dbReference type="EMBL" id="FQXV01000010">
    <property type="protein sequence ID" value="SHI14869.1"/>
    <property type="molecule type" value="Genomic_DNA"/>
</dbReference>
<dbReference type="Pfam" id="PF00496">
    <property type="entry name" value="SBP_bac_5"/>
    <property type="match status" value="1"/>
</dbReference>
<sequence>MRRKLFTVLMALLLTVTSLAGCASTISGTPGSASPDPSGTAVSGDTPKTITIAEGSNFVGGFASIYGPDQGGSSLSYYHYVGNFYESLVNYDNGEIKPGLAESWKISDDGLVYTFNLRKGVKFSDGTDFNAEVVKLNLQNFSTVMGKGAVNYGLLNSLIKDVVAVSDDVLEIHLTQPYYAALTNLAMVMPRGIMAVSAYNEDGTLSEAVKAGTLGTGPYMYTGDNKNDLEYTFVRNPYYSGEKPQVDGFTVKVIPDNEAKVLALRNGEVDLIAGSDNISYSSYIQLDAEEQYTGKVSGTHILTEFLAVNPEAAPFDDIKVRQAVNQALNKQSIAKDLFGGLKTAADTIMDTALPYCDISVTPYAYDAAKAKGLLEEAGWVDSDGDGVREKNGTPLAVELKYVTNDTNDKAMLAIQQNLSEIGMKVTLAGMDLMAFFSIYNGDSYAMAYFESYGILYDPFTFVSNMNPNLDYTKASYSTDPMVSKALSNLSYDEAYELTGGLLSLASDDKITERFHYLLEKAHENGVLVPVTYRNELAVFSSKTISDYTFFGQPAQVNVAGVKIK</sequence>
<dbReference type="AlphaFoldDB" id="A0A1M5YSF6"/>
<reference evidence="6 7" key="1">
    <citation type="submission" date="2016-11" db="EMBL/GenBank/DDBJ databases">
        <authorList>
            <person name="Jaros S."/>
            <person name="Januszkiewicz K."/>
            <person name="Wedrychowicz H."/>
        </authorList>
    </citation>
    <scope>NUCLEOTIDE SEQUENCE [LARGE SCALE GENOMIC DNA]</scope>
    <source>
        <strain evidence="6 7">DSM 10068</strain>
    </source>
</reference>
<keyword evidence="3 4" id="KW-0732">Signal</keyword>
<dbReference type="InterPro" id="IPR023765">
    <property type="entry name" value="SBP_5_CS"/>
</dbReference>
<evidence type="ECO:0000256" key="2">
    <source>
        <dbReference type="ARBA" id="ARBA00005695"/>
    </source>
</evidence>
<dbReference type="Gene3D" id="3.40.190.10">
    <property type="entry name" value="Periplasmic binding protein-like II"/>
    <property type="match status" value="1"/>
</dbReference>
<evidence type="ECO:0000313" key="6">
    <source>
        <dbReference type="EMBL" id="SHI14869.1"/>
    </source>
</evidence>
<keyword evidence="7" id="KW-1185">Reference proteome</keyword>
<feature type="signal peptide" evidence="4">
    <location>
        <begin position="1"/>
        <end position="20"/>
    </location>
</feature>
<dbReference type="OrthoDB" id="239741at2"/>
<dbReference type="GO" id="GO:0042597">
    <property type="term" value="C:periplasmic space"/>
    <property type="evidence" value="ECO:0007669"/>
    <property type="project" value="UniProtKB-ARBA"/>
</dbReference>
<comment type="subcellular location">
    <subcellularLocation>
        <location evidence="1">Cell membrane</location>
        <topology evidence="1">Lipid-anchor</topology>
    </subcellularLocation>
</comment>
<dbReference type="GO" id="GO:0043190">
    <property type="term" value="C:ATP-binding cassette (ABC) transporter complex"/>
    <property type="evidence" value="ECO:0007669"/>
    <property type="project" value="InterPro"/>
</dbReference>
<dbReference type="InterPro" id="IPR039424">
    <property type="entry name" value="SBP_5"/>
</dbReference>
<evidence type="ECO:0000256" key="3">
    <source>
        <dbReference type="ARBA" id="ARBA00022729"/>
    </source>
</evidence>
<gene>
    <name evidence="6" type="ORF">SAMN02745823_02794</name>
</gene>
<proteinExistence type="inferred from homology"/>
<dbReference type="GO" id="GO:0015833">
    <property type="term" value="P:peptide transport"/>
    <property type="evidence" value="ECO:0007669"/>
    <property type="project" value="TreeGrafter"/>
</dbReference>
<evidence type="ECO:0000256" key="1">
    <source>
        <dbReference type="ARBA" id="ARBA00004193"/>
    </source>
</evidence>
<feature type="chain" id="PRO_5038554594" evidence="4">
    <location>
        <begin position="21"/>
        <end position="564"/>
    </location>
</feature>
<dbReference type="RefSeq" id="WP_073080169.1">
    <property type="nucleotide sequence ID" value="NZ_FQXV01000010.1"/>
</dbReference>
<organism evidence="6 7">
    <name type="scientific">Sporobacter termitidis DSM 10068</name>
    <dbReference type="NCBI Taxonomy" id="1123282"/>
    <lineage>
        <taxon>Bacteria</taxon>
        <taxon>Bacillati</taxon>
        <taxon>Bacillota</taxon>
        <taxon>Clostridia</taxon>
        <taxon>Eubacteriales</taxon>
        <taxon>Oscillospiraceae</taxon>
        <taxon>Sporobacter</taxon>
    </lineage>
</organism>
<dbReference type="SUPFAM" id="SSF53850">
    <property type="entry name" value="Periplasmic binding protein-like II"/>
    <property type="match status" value="1"/>
</dbReference>
<dbReference type="InterPro" id="IPR030678">
    <property type="entry name" value="Peptide/Ni-bd"/>
</dbReference>
<accession>A0A1M5YSF6</accession>
<dbReference type="GO" id="GO:1904680">
    <property type="term" value="F:peptide transmembrane transporter activity"/>
    <property type="evidence" value="ECO:0007669"/>
    <property type="project" value="TreeGrafter"/>
</dbReference>
<protein>
    <submittedName>
        <fullName evidence="6">Nickel transport system substrate-binding protein</fullName>
    </submittedName>
</protein>
<comment type="similarity">
    <text evidence="2">Belongs to the bacterial solute-binding protein 5 family.</text>
</comment>
<name>A0A1M5YSF6_9FIRM</name>